<proteinExistence type="predicted"/>
<dbReference type="Gene3D" id="1.10.443.10">
    <property type="entry name" value="Intergrase catalytic core"/>
    <property type="match status" value="1"/>
</dbReference>
<name>A0A163L1K7_ABSGL</name>
<dbReference type="SUPFAM" id="SSF56349">
    <property type="entry name" value="DNA breaking-rejoining enzymes"/>
    <property type="match status" value="1"/>
</dbReference>
<dbReference type="Proteomes" id="UP000078561">
    <property type="component" value="Unassembled WGS sequence"/>
</dbReference>
<dbReference type="STRING" id="4829.A0A163L1K7"/>
<dbReference type="InParanoid" id="A0A163L1K7"/>
<evidence type="ECO:0000256" key="1">
    <source>
        <dbReference type="ARBA" id="ARBA00023172"/>
    </source>
</evidence>
<dbReference type="InterPro" id="IPR011010">
    <property type="entry name" value="DNA_brk_join_enz"/>
</dbReference>
<evidence type="ECO:0000313" key="2">
    <source>
        <dbReference type="EMBL" id="SAM03470.1"/>
    </source>
</evidence>
<protein>
    <submittedName>
        <fullName evidence="2">Uncharacterized protein</fullName>
    </submittedName>
</protein>
<dbReference type="InterPro" id="IPR013762">
    <property type="entry name" value="Integrase-like_cat_sf"/>
</dbReference>
<keyword evidence="3" id="KW-1185">Reference proteome</keyword>
<reference evidence="2" key="1">
    <citation type="submission" date="2016-04" db="EMBL/GenBank/DDBJ databases">
        <authorList>
            <person name="Evans L.H."/>
            <person name="Alamgir A."/>
            <person name="Owens N."/>
            <person name="Weber N.D."/>
            <person name="Virtaneva K."/>
            <person name="Barbian K."/>
            <person name="Babar A."/>
            <person name="Rosenke K."/>
        </authorList>
    </citation>
    <scope>NUCLEOTIDE SEQUENCE [LARGE SCALE GENOMIC DNA]</scope>
    <source>
        <strain evidence="2">CBS 101.48</strain>
    </source>
</reference>
<keyword evidence="1" id="KW-0233">DNA recombination</keyword>
<evidence type="ECO:0000313" key="3">
    <source>
        <dbReference type="Proteomes" id="UP000078561"/>
    </source>
</evidence>
<dbReference type="EMBL" id="LT554202">
    <property type="protein sequence ID" value="SAM03470.1"/>
    <property type="molecule type" value="Genomic_DNA"/>
</dbReference>
<sequence>MSGEERALPIYSRREETLFFVFARHPSPALQNLYTTSRSLSLLLAYIDSCQHFTKQIAPKAVANRVKELLMEAKVNTETFGAHSIRSAASTATFQKGLPVTEIKIHANWGLNSDTIERLYLKTNNRLARSRKPMYSLPLDQD</sequence>
<accession>A0A163L1K7</accession>
<organism evidence="2">
    <name type="scientific">Absidia glauca</name>
    <name type="common">Pin mould</name>
    <dbReference type="NCBI Taxonomy" id="4829"/>
    <lineage>
        <taxon>Eukaryota</taxon>
        <taxon>Fungi</taxon>
        <taxon>Fungi incertae sedis</taxon>
        <taxon>Mucoromycota</taxon>
        <taxon>Mucoromycotina</taxon>
        <taxon>Mucoromycetes</taxon>
        <taxon>Mucorales</taxon>
        <taxon>Cunninghamellaceae</taxon>
        <taxon>Absidia</taxon>
    </lineage>
</organism>
<dbReference type="GO" id="GO:0006310">
    <property type="term" value="P:DNA recombination"/>
    <property type="evidence" value="ECO:0007669"/>
    <property type="project" value="UniProtKB-KW"/>
</dbReference>
<dbReference type="OMA" id="KIHANWG"/>
<gene>
    <name evidence="2" type="primary">ABSGL_09311.1 scaffold 11175</name>
</gene>
<dbReference type="GO" id="GO:0003677">
    <property type="term" value="F:DNA binding"/>
    <property type="evidence" value="ECO:0007669"/>
    <property type="project" value="InterPro"/>
</dbReference>
<dbReference type="OrthoDB" id="2215376at2759"/>
<dbReference type="GO" id="GO:0015074">
    <property type="term" value="P:DNA integration"/>
    <property type="evidence" value="ECO:0007669"/>
    <property type="project" value="InterPro"/>
</dbReference>
<dbReference type="AlphaFoldDB" id="A0A163L1K7"/>